<gene>
    <name evidence="1" type="ORF">CLUMA_CG005629</name>
</gene>
<dbReference type="AlphaFoldDB" id="A0A1J1I101"/>
<accession>A0A1J1I101</accession>
<dbReference type="EMBL" id="CVRI01000022">
    <property type="protein sequence ID" value="CRK92049.1"/>
    <property type="molecule type" value="Genomic_DNA"/>
</dbReference>
<evidence type="ECO:0000313" key="2">
    <source>
        <dbReference type="Proteomes" id="UP000183832"/>
    </source>
</evidence>
<name>A0A1J1I101_9DIPT</name>
<organism evidence="1 2">
    <name type="scientific">Clunio marinus</name>
    <dbReference type="NCBI Taxonomy" id="568069"/>
    <lineage>
        <taxon>Eukaryota</taxon>
        <taxon>Metazoa</taxon>
        <taxon>Ecdysozoa</taxon>
        <taxon>Arthropoda</taxon>
        <taxon>Hexapoda</taxon>
        <taxon>Insecta</taxon>
        <taxon>Pterygota</taxon>
        <taxon>Neoptera</taxon>
        <taxon>Endopterygota</taxon>
        <taxon>Diptera</taxon>
        <taxon>Nematocera</taxon>
        <taxon>Chironomoidea</taxon>
        <taxon>Chironomidae</taxon>
        <taxon>Clunio</taxon>
    </lineage>
</organism>
<protein>
    <submittedName>
        <fullName evidence="1">CLUMA_CG005629, isoform A</fullName>
    </submittedName>
</protein>
<dbReference type="Proteomes" id="UP000183832">
    <property type="component" value="Unassembled WGS sequence"/>
</dbReference>
<proteinExistence type="predicted"/>
<keyword evidence="2" id="KW-1185">Reference proteome</keyword>
<reference evidence="1 2" key="1">
    <citation type="submission" date="2015-04" db="EMBL/GenBank/DDBJ databases">
        <authorList>
            <person name="Syromyatnikov M.Y."/>
            <person name="Popov V.N."/>
        </authorList>
    </citation>
    <scope>NUCLEOTIDE SEQUENCE [LARGE SCALE GENOMIC DNA]</scope>
</reference>
<evidence type="ECO:0000313" key="1">
    <source>
        <dbReference type="EMBL" id="CRK92049.1"/>
    </source>
</evidence>
<sequence>MNLLLKLSVCESFEAVTHENFKDYLTQYTVLERSDKAIYKSTRQQSKNVVLINGMIRKKLRVVELVAWMVQG</sequence>